<organism evidence="1 2">
    <name type="scientific">Gloeocapsopsis dulcis AAB1 = 1H9</name>
    <dbReference type="NCBI Taxonomy" id="1433147"/>
    <lineage>
        <taxon>Bacteria</taxon>
        <taxon>Bacillati</taxon>
        <taxon>Cyanobacteriota</taxon>
        <taxon>Cyanophyceae</taxon>
        <taxon>Oscillatoriophycideae</taxon>
        <taxon>Chroococcales</taxon>
        <taxon>Chroococcaceae</taxon>
        <taxon>Gloeocapsopsis</taxon>
        <taxon>Gloeocapsopsis dulcis</taxon>
    </lineage>
</organism>
<evidence type="ECO:0000313" key="2">
    <source>
        <dbReference type="Proteomes" id="UP000441797"/>
    </source>
</evidence>
<sequence length="75" mass="8757">MWKDEIVEEIHQIREAYAKSFNYDLDAIFEDLRKKESESGREVVSLSRKRGLTTRWSGRVRDLGGDAESAKRRSP</sequence>
<proteinExistence type="predicted"/>
<gene>
    <name evidence="1" type="ORF">BWI75_10920</name>
</gene>
<dbReference type="Proteomes" id="UP000441797">
    <property type="component" value="Unassembled WGS sequence"/>
</dbReference>
<dbReference type="RefSeq" id="WP_105217836.1">
    <property type="nucleotide sequence ID" value="NZ_CAWNSU010000036.1"/>
</dbReference>
<protein>
    <submittedName>
        <fullName evidence="1">Uncharacterized protein</fullName>
    </submittedName>
</protein>
<dbReference type="EMBL" id="NAPY01000014">
    <property type="protein sequence ID" value="MUL36844.1"/>
    <property type="molecule type" value="Genomic_DNA"/>
</dbReference>
<comment type="caution">
    <text evidence="1">The sequence shown here is derived from an EMBL/GenBank/DDBJ whole genome shotgun (WGS) entry which is preliminary data.</text>
</comment>
<keyword evidence="2" id="KW-1185">Reference proteome</keyword>
<accession>A0A6N8FVP5</accession>
<name>A0A6N8FVP5_9CHRO</name>
<dbReference type="OrthoDB" id="490861at2"/>
<dbReference type="AlphaFoldDB" id="A0A6N8FVP5"/>
<evidence type="ECO:0000313" key="1">
    <source>
        <dbReference type="EMBL" id="MUL36844.1"/>
    </source>
</evidence>
<reference evidence="1 2" key="1">
    <citation type="journal article" date="2019" name="Front. Microbiol.">
        <title>Genomic Features for Desiccation Tolerance and Sugar Biosynthesis in the Extremophile Gloeocapsopsis sp. UTEX B3054.</title>
        <authorList>
            <person name="Urrejola C."/>
            <person name="Alcorta J."/>
            <person name="Salas L."/>
            <person name="Vasquez M."/>
            <person name="Polz M.F."/>
            <person name="Vicuna R."/>
            <person name="Diez B."/>
        </authorList>
    </citation>
    <scope>NUCLEOTIDE SEQUENCE [LARGE SCALE GENOMIC DNA]</scope>
    <source>
        <strain evidence="1 2">1H9</strain>
    </source>
</reference>